<evidence type="ECO:0000313" key="3">
    <source>
        <dbReference type="Proteomes" id="UP000240987"/>
    </source>
</evidence>
<dbReference type="Proteomes" id="UP000240987">
    <property type="component" value="Unassembled WGS sequence"/>
</dbReference>
<reference evidence="2 3" key="1">
    <citation type="submission" date="2018-01" db="EMBL/GenBank/DDBJ databases">
        <title>Whole genome sequencing of Histamine producing bacteria.</title>
        <authorList>
            <person name="Butler K."/>
        </authorList>
    </citation>
    <scope>NUCLEOTIDE SEQUENCE [LARGE SCALE GENOMIC DNA]</scope>
    <source>
        <strain evidence="2 3">JCM 12947</strain>
    </source>
</reference>
<dbReference type="OrthoDB" id="9908707at2"/>
<protein>
    <submittedName>
        <fullName evidence="2">Uncharacterized protein</fullName>
    </submittedName>
</protein>
<proteinExistence type="predicted"/>
<gene>
    <name evidence="2" type="ORF">C9J12_00665</name>
</gene>
<dbReference type="EMBL" id="PYMJ01000001">
    <property type="protein sequence ID" value="PSU51493.1"/>
    <property type="molecule type" value="Genomic_DNA"/>
</dbReference>
<keyword evidence="3" id="KW-1185">Reference proteome</keyword>
<organism evidence="2 3">
    <name type="scientific">Photobacterium frigidiphilum</name>
    <dbReference type="NCBI Taxonomy" id="264736"/>
    <lineage>
        <taxon>Bacteria</taxon>
        <taxon>Pseudomonadati</taxon>
        <taxon>Pseudomonadota</taxon>
        <taxon>Gammaproteobacteria</taxon>
        <taxon>Vibrionales</taxon>
        <taxon>Vibrionaceae</taxon>
        <taxon>Photobacterium</taxon>
    </lineage>
</organism>
<name>A0A2T3JQX6_9GAMM</name>
<keyword evidence="1" id="KW-1133">Transmembrane helix</keyword>
<dbReference type="AlphaFoldDB" id="A0A2T3JQX6"/>
<accession>A0A2T3JQX6</accession>
<keyword evidence="1" id="KW-0812">Transmembrane</keyword>
<keyword evidence="1" id="KW-0472">Membrane</keyword>
<evidence type="ECO:0000256" key="1">
    <source>
        <dbReference type="SAM" id="Phobius"/>
    </source>
</evidence>
<evidence type="ECO:0000313" key="2">
    <source>
        <dbReference type="EMBL" id="PSU51493.1"/>
    </source>
</evidence>
<sequence length="89" mass="10817">MKIVALLRIDRYRKFIKKQRCEILIYQCFFYTFLLLKYVLQPREKGRYYAFIISIFTAIKDQLRRILKLCAIFIECSGKNMNFYLSGLI</sequence>
<feature type="transmembrane region" description="Helical" evidence="1">
    <location>
        <begin position="21"/>
        <end position="40"/>
    </location>
</feature>
<comment type="caution">
    <text evidence="2">The sequence shown here is derived from an EMBL/GenBank/DDBJ whole genome shotgun (WGS) entry which is preliminary data.</text>
</comment>